<dbReference type="Proteomes" id="UP000182589">
    <property type="component" value="Unassembled WGS sequence"/>
</dbReference>
<proteinExistence type="predicted"/>
<gene>
    <name evidence="1" type="ORF">SAMN04489725_13113</name>
</gene>
<dbReference type="AlphaFoldDB" id="A0A1H2YB12"/>
<keyword evidence="2" id="KW-1185">Reference proteome</keyword>
<evidence type="ECO:0000313" key="2">
    <source>
        <dbReference type="Proteomes" id="UP000182589"/>
    </source>
</evidence>
<dbReference type="RefSeq" id="WP_244885235.1">
    <property type="nucleotide sequence ID" value="NZ_FNOJ01000031.1"/>
</dbReference>
<reference evidence="2" key="1">
    <citation type="submission" date="2016-10" db="EMBL/GenBank/DDBJ databases">
        <authorList>
            <person name="Varghese N."/>
        </authorList>
    </citation>
    <scope>NUCLEOTIDE SEQUENCE [LARGE SCALE GENOMIC DNA]</scope>
    <source>
        <strain evidence="2">DSM 12489</strain>
    </source>
</reference>
<organism evidence="1 2">
    <name type="scientific">Alicyclobacillus hesperidum</name>
    <dbReference type="NCBI Taxonomy" id="89784"/>
    <lineage>
        <taxon>Bacteria</taxon>
        <taxon>Bacillati</taxon>
        <taxon>Bacillota</taxon>
        <taxon>Bacilli</taxon>
        <taxon>Bacillales</taxon>
        <taxon>Alicyclobacillaceae</taxon>
        <taxon>Alicyclobacillus</taxon>
    </lineage>
</organism>
<name>A0A1H2YB12_9BACL</name>
<dbReference type="EMBL" id="FNOJ01000031">
    <property type="protein sequence ID" value="SDX02231.1"/>
    <property type="molecule type" value="Genomic_DNA"/>
</dbReference>
<accession>A0A1H2YB12</accession>
<protein>
    <submittedName>
        <fullName evidence="1">Uncharacterized protein</fullName>
    </submittedName>
</protein>
<evidence type="ECO:0000313" key="1">
    <source>
        <dbReference type="EMBL" id="SDX02231.1"/>
    </source>
</evidence>
<sequence length="58" mass="6393">MERSILMGDRTGWTVRLEELDEHVEVIRQVLQECGIDPTHGGKGILAHCGFCAGVLCL</sequence>